<dbReference type="RefSeq" id="XP_060280595.1">
    <property type="nucleotide sequence ID" value="XM_060428706.1"/>
</dbReference>
<evidence type="ECO:0000313" key="2">
    <source>
        <dbReference type="Proteomes" id="UP001244011"/>
    </source>
</evidence>
<evidence type="ECO:0000313" key="1">
    <source>
        <dbReference type="EMBL" id="KAK1764382.1"/>
    </source>
</evidence>
<gene>
    <name evidence="1" type="ORF">QBC33DRAFT_547060</name>
</gene>
<protein>
    <submittedName>
        <fullName evidence="1">Uncharacterized protein</fullName>
    </submittedName>
</protein>
<name>A0AAJ0FEI3_9PEZI</name>
<keyword evidence="2" id="KW-1185">Reference proteome</keyword>
<dbReference type="AlphaFoldDB" id="A0AAJ0FEI3"/>
<sequence length="296" mass="33026">MSYAAAAKRLQAASRGRPSAIRLRLQAEPFLDDTVMDGPPSRALSDLKTPRLRKCPFDLNSVSWKHAKILDGGLDGCVWRVNFGDQGPFALKVFWDAEPPSRHDCYSAQRECQNNALLQIIEAAVEQANAESNPILVNPNPRSKDEAMANLLAFSGESCPVEQVAQGSNLTQIQSIPRITKCYGWLRFSGQVFLDMPRRTRPPSIVVSKEPRSFSLDKEYLAIVYEYIEDGENDPTVVEQVGDFFYLAGFSFAESPLEKNWKQGVLIDFSDIVHPGGFGWAKQLYGPRKAEAILRS</sequence>
<comment type="caution">
    <text evidence="1">The sequence shown here is derived from an EMBL/GenBank/DDBJ whole genome shotgun (WGS) entry which is preliminary data.</text>
</comment>
<organism evidence="1 2">
    <name type="scientific">Phialemonium atrogriseum</name>
    <dbReference type="NCBI Taxonomy" id="1093897"/>
    <lineage>
        <taxon>Eukaryota</taxon>
        <taxon>Fungi</taxon>
        <taxon>Dikarya</taxon>
        <taxon>Ascomycota</taxon>
        <taxon>Pezizomycotina</taxon>
        <taxon>Sordariomycetes</taxon>
        <taxon>Sordariomycetidae</taxon>
        <taxon>Cephalothecales</taxon>
        <taxon>Cephalothecaceae</taxon>
        <taxon>Phialemonium</taxon>
    </lineage>
</organism>
<dbReference type="GeneID" id="85311893"/>
<reference evidence="1" key="1">
    <citation type="submission" date="2023-06" db="EMBL/GenBank/DDBJ databases">
        <title>Genome-scale phylogeny and comparative genomics of the fungal order Sordariales.</title>
        <authorList>
            <consortium name="Lawrence Berkeley National Laboratory"/>
            <person name="Hensen N."/>
            <person name="Bonometti L."/>
            <person name="Westerberg I."/>
            <person name="Brannstrom I.O."/>
            <person name="Guillou S."/>
            <person name="Cros-Aarteil S."/>
            <person name="Calhoun S."/>
            <person name="Haridas S."/>
            <person name="Kuo A."/>
            <person name="Mondo S."/>
            <person name="Pangilinan J."/>
            <person name="Riley R."/>
            <person name="Labutti K."/>
            <person name="Andreopoulos B."/>
            <person name="Lipzen A."/>
            <person name="Chen C."/>
            <person name="Yanf M."/>
            <person name="Daum C."/>
            <person name="Ng V."/>
            <person name="Clum A."/>
            <person name="Steindorff A."/>
            <person name="Ohm R."/>
            <person name="Martin F."/>
            <person name="Silar P."/>
            <person name="Natvig D."/>
            <person name="Lalanne C."/>
            <person name="Gautier V."/>
            <person name="Ament-Velasquez S.L."/>
            <person name="Kruys A."/>
            <person name="Hutchinson M.I."/>
            <person name="Powell A.J."/>
            <person name="Barry K."/>
            <person name="Miller A.N."/>
            <person name="Grigoriev I.V."/>
            <person name="Debuchy R."/>
            <person name="Gladieux P."/>
            <person name="Thoren M.H."/>
            <person name="Johannesson H."/>
        </authorList>
    </citation>
    <scope>NUCLEOTIDE SEQUENCE</scope>
    <source>
        <strain evidence="1">8032-3</strain>
    </source>
</reference>
<accession>A0AAJ0FEI3</accession>
<dbReference type="Proteomes" id="UP001244011">
    <property type="component" value="Unassembled WGS sequence"/>
</dbReference>
<dbReference type="EMBL" id="MU839020">
    <property type="protein sequence ID" value="KAK1764382.1"/>
    <property type="molecule type" value="Genomic_DNA"/>
</dbReference>
<proteinExistence type="predicted"/>